<comment type="similarity">
    <text evidence="1">Belongs to the beta type-B retroviral polymerase family. HERV class-II K(HML-2) pol subfamily.</text>
</comment>
<dbReference type="GO" id="GO:0003964">
    <property type="term" value="F:RNA-directed DNA polymerase activity"/>
    <property type="evidence" value="ECO:0007669"/>
    <property type="project" value="UniProtKB-KW"/>
</dbReference>
<dbReference type="GO" id="GO:0035613">
    <property type="term" value="F:RNA stem-loop binding"/>
    <property type="evidence" value="ECO:0007669"/>
    <property type="project" value="TreeGrafter"/>
</dbReference>
<evidence type="ECO:0000256" key="4">
    <source>
        <dbReference type="ARBA" id="ARBA00022695"/>
    </source>
</evidence>
<dbReference type="PANTHER" id="PTHR41694">
    <property type="entry name" value="ENDOGENOUS RETROVIRUS GROUP K MEMBER POL PROTEIN"/>
    <property type="match status" value="1"/>
</dbReference>
<keyword evidence="5" id="KW-0540">Nuclease</keyword>
<name>A0A7K7FML9_CHIMN</name>
<evidence type="ECO:0000256" key="7">
    <source>
        <dbReference type="ARBA" id="ARBA00022801"/>
    </source>
</evidence>
<evidence type="ECO:0000256" key="5">
    <source>
        <dbReference type="ARBA" id="ARBA00022722"/>
    </source>
</evidence>
<comment type="caution">
    <text evidence="10">The sequence shown here is derived from an EMBL/GenBank/DDBJ whole genome shotgun (WGS) entry which is preliminary data.</text>
</comment>
<sequence length="100" mass="11266">LTIIDLKDCFFTIPLDPADVPPFAFSVPSVNVSELCARYHLTVLPQGMENSPTIRQWFVARALGPAREQLPQALLCHCMDDILMATKSESEMQEPCRELF</sequence>
<dbReference type="PROSITE" id="PS50878">
    <property type="entry name" value="RT_POL"/>
    <property type="match status" value="1"/>
</dbReference>
<evidence type="ECO:0000259" key="9">
    <source>
        <dbReference type="PROSITE" id="PS50878"/>
    </source>
</evidence>
<keyword evidence="3" id="KW-0808">Transferase</keyword>
<dbReference type="EC" id="3.1.26.4" evidence="2"/>
<proteinExistence type="inferred from homology"/>
<feature type="non-terminal residue" evidence="10">
    <location>
        <position position="100"/>
    </location>
</feature>
<reference evidence="10 11" key="1">
    <citation type="submission" date="2019-09" db="EMBL/GenBank/DDBJ databases">
        <title>Bird 10,000 Genomes (B10K) Project - Family phase.</title>
        <authorList>
            <person name="Zhang G."/>
        </authorList>
    </citation>
    <scope>NUCLEOTIDE SEQUENCE [LARGE SCALE GENOMIC DNA]</scope>
    <source>
        <strain evidence="10">B10K-UC-030-51</strain>
    </source>
</reference>
<dbReference type="GO" id="GO:0004523">
    <property type="term" value="F:RNA-DNA hybrid ribonuclease activity"/>
    <property type="evidence" value="ECO:0007669"/>
    <property type="project" value="UniProtKB-EC"/>
</dbReference>
<dbReference type="Proteomes" id="UP000557271">
    <property type="component" value="Unassembled WGS sequence"/>
</dbReference>
<evidence type="ECO:0000256" key="1">
    <source>
        <dbReference type="ARBA" id="ARBA00010879"/>
    </source>
</evidence>
<evidence type="ECO:0000313" key="11">
    <source>
        <dbReference type="Proteomes" id="UP000557271"/>
    </source>
</evidence>
<feature type="domain" description="Reverse transcriptase" evidence="9">
    <location>
        <begin position="1"/>
        <end position="100"/>
    </location>
</feature>
<keyword evidence="6" id="KW-0255">Endonuclease</keyword>
<dbReference type="InterPro" id="IPR000477">
    <property type="entry name" value="RT_dom"/>
</dbReference>
<dbReference type="EMBL" id="VZSF01007492">
    <property type="protein sequence ID" value="NWY58563.1"/>
    <property type="molecule type" value="Genomic_DNA"/>
</dbReference>
<dbReference type="Gene3D" id="3.30.70.270">
    <property type="match status" value="1"/>
</dbReference>
<evidence type="ECO:0000256" key="8">
    <source>
        <dbReference type="ARBA" id="ARBA00022918"/>
    </source>
</evidence>
<keyword evidence="11" id="KW-1185">Reference proteome</keyword>
<dbReference type="InterPro" id="IPR043128">
    <property type="entry name" value="Rev_trsase/Diguanyl_cyclase"/>
</dbReference>
<evidence type="ECO:0000256" key="2">
    <source>
        <dbReference type="ARBA" id="ARBA00012180"/>
    </source>
</evidence>
<keyword evidence="4" id="KW-0548">Nucleotidyltransferase</keyword>
<dbReference type="SUPFAM" id="SSF56672">
    <property type="entry name" value="DNA/RNA polymerases"/>
    <property type="match status" value="1"/>
</dbReference>
<keyword evidence="7" id="KW-0378">Hydrolase</keyword>
<evidence type="ECO:0000256" key="6">
    <source>
        <dbReference type="ARBA" id="ARBA00022759"/>
    </source>
</evidence>
<protein>
    <recommendedName>
        <fullName evidence="2">ribonuclease H</fullName>
        <ecNumber evidence="2">3.1.26.4</ecNumber>
    </recommendedName>
</protein>
<dbReference type="AlphaFoldDB" id="A0A7K7FML9"/>
<dbReference type="PANTHER" id="PTHR41694:SF3">
    <property type="entry name" value="RNA-DIRECTED DNA POLYMERASE-RELATED"/>
    <property type="match status" value="1"/>
</dbReference>
<keyword evidence="8" id="KW-0695">RNA-directed DNA polymerase</keyword>
<dbReference type="OrthoDB" id="6773263at2759"/>
<organism evidence="10 11">
    <name type="scientific">Chionis minor</name>
    <name type="common">Black-faced sheathbill</name>
    <dbReference type="NCBI Taxonomy" id="227182"/>
    <lineage>
        <taxon>Eukaryota</taxon>
        <taxon>Metazoa</taxon>
        <taxon>Chordata</taxon>
        <taxon>Craniata</taxon>
        <taxon>Vertebrata</taxon>
        <taxon>Euteleostomi</taxon>
        <taxon>Archelosauria</taxon>
        <taxon>Archosauria</taxon>
        <taxon>Dinosauria</taxon>
        <taxon>Saurischia</taxon>
        <taxon>Theropoda</taxon>
        <taxon>Coelurosauria</taxon>
        <taxon>Aves</taxon>
        <taxon>Neognathae</taxon>
        <taxon>Neoaves</taxon>
        <taxon>Charadriiformes</taxon>
        <taxon>Chionididae</taxon>
        <taxon>Chionis</taxon>
    </lineage>
</organism>
<dbReference type="InterPro" id="IPR043502">
    <property type="entry name" value="DNA/RNA_pol_sf"/>
</dbReference>
<evidence type="ECO:0000313" key="10">
    <source>
        <dbReference type="EMBL" id="NWY58563.1"/>
    </source>
</evidence>
<dbReference type="Pfam" id="PF00078">
    <property type="entry name" value="RVT_1"/>
    <property type="match status" value="1"/>
</dbReference>
<evidence type="ECO:0000256" key="3">
    <source>
        <dbReference type="ARBA" id="ARBA00022679"/>
    </source>
</evidence>
<accession>A0A7K7FML9</accession>
<gene>
    <name evidence="10" type="primary">Ervk6</name>
    <name evidence="10" type="ORF">CHIMIN_R15712</name>
</gene>
<feature type="non-terminal residue" evidence="10">
    <location>
        <position position="1"/>
    </location>
</feature>